<protein>
    <submittedName>
        <fullName evidence="1">Uncharacterized protein</fullName>
    </submittedName>
</protein>
<dbReference type="Proteomes" id="UP000014073">
    <property type="component" value="Unassembled WGS sequence"/>
</dbReference>
<evidence type="ECO:0000313" key="2">
    <source>
        <dbReference type="Proteomes" id="UP000014073"/>
    </source>
</evidence>
<accession>S0F5B5</accession>
<dbReference type="EMBL" id="ACBW01000041">
    <property type="protein sequence ID" value="EEF75085.1"/>
    <property type="molecule type" value="Genomic_DNA"/>
</dbReference>
<dbReference type="HOGENOM" id="CLU_2912693_0_0_10"/>
<proteinExistence type="predicted"/>
<organism evidence="1 2">
    <name type="scientific">Phocaeicola coprophilus DSM 18228 = JCM 13818</name>
    <dbReference type="NCBI Taxonomy" id="547042"/>
    <lineage>
        <taxon>Bacteria</taxon>
        <taxon>Pseudomonadati</taxon>
        <taxon>Bacteroidota</taxon>
        <taxon>Bacteroidia</taxon>
        <taxon>Bacteroidales</taxon>
        <taxon>Bacteroidaceae</taxon>
        <taxon>Phocaeicola</taxon>
    </lineage>
</organism>
<comment type="caution">
    <text evidence="1">The sequence shown here is derived from an EMBL/GenBank/DDBJ whole genome shotgun (WGS) entry which is preliminary data.</text>
</comment>
<dbReference type="AlphaFoldDB" id="S0F5B5"/>
<keyword evidence="2" id="KW-1185">Reference proteome</keyword>
<reference evidence="1 2" key="1">
    <citation type="submission" date="2008-12" db="EMBL/GenBank/DDBJ databases">
        <authorList>
            <person name="Fulton L."/>
            <person name="Clifton S."/>
            <person name="Fulton B."/>
            <person name="Xu J."/>
            <person name="Minx P."/>
            <person name="Pepin K.H."/>
            <person name="Johnson M."/>
            <person name="Bhonagiri V."/>
            <person name="Nash W.E."/>
            <person name="Mardis E.R."/>
            <person name="Wilson R.K."/>
        </authorList>
    </citation>
    <scope>NUCLEOTIDE SEQUENCE [LARGE SCALE GENOMIC DNA]</scope>
    <source>
        <strain evidence="1 2">DSM 18228</strain>
    </source>
</reference>
<evidence type="ECO:0000313" key="1">
    <source>
        <dbReference type="EMBL" id="EEF75085.1"/>
    </source>
</evidence>
<name>S0F5B5_9BACT</name>
<sequence>MIQKANFPAKRYPAVTAGFRKASGFLKNVSAFKQKDFGVLMKTPKSFLSSVRLEYKHVTTV</sequence>
<gene>
    <name evidence="1" type="ORF">BACCOPRO_00568</name>
</gene>